<comment type="caution">
    <text evidence="7">The sequence shown here is derived from an EMBL/GenBank/DDBJ whole genome shotgun (WGS) entry which is preliminary data.</text>
</comment>
<comment type="subunit">
    <text evidence="6">Homodimer.</text>
</comment>
<dbReference type="AlphaFoldDB" id="A0A9D1CSX5"/>
<dbReference type="GO" id="GO:0016226">
    <property type="term" value="P:iron-sulfur cluster assembly"/>
    <property type="evidence" value="ECO:0007669"/>
    <property type="project" value="InterPro"/>
</dbReference>
<dbReference type="InterPro" id="IPR033756">
    <property type="entry name" value="YlxH/NBP35"/>
</dbReference>
<comment type="function">
    <text evidence="6">Binds and transfers iron-sulfur (Fe-S) clusters to target apoproteins. Can hydrolyze ATP.</text>
</comment>
<dbReference type="GO" id="GO:0140663">
    <property type="term" value="F:ATP-dependent FeS chaperone activity"/>
    <property type="evidence" value="ECO:0007669"/>
    <property type="project" value="InterPro"/>
</dbReference>
<dbReference type="Proteomes" id="UP000824262">
    <property type="component" value="Unassembled WGS sequence"/>
</dbReference>
<keyword evidence="2 6" id="KW-0547">Nucleotide-binding</keyword>
<evidence type="ECO:0000256" key="6">
    <source>
        <dbReference type="HAMAP-Rule" id="MF_02040"/>
    </source>
</evidence>
<keyword evidence="5 6" id="KW-0411">Iron-sulfur</keyword>
<dbReference type="Gene3D" id="3.40.50.300">
    <property type="entry name" value="P-loop containing nucleotide triphosphate hydrolases"/>
    <property type="match status" value="1"/>
</dbReference>
<dbReference type="FunFam" id="3.40.50.300:FF:001119">
    <property type="entry name" value="Iron-sulfur cluster carrier protein"/>
    <property type="match status" value="1"/>
</dbReference>
<sequence length="279" mass="29922">MSENYENCTSDCSSCGENCPSRKQQSFLKPLHDGSAVGRVIAVVSGKGGVGKSLVTGLLAAEMQRRGHRTAILDADVTGPSVPQMFGIHEMARGGEDFILPVSSSTGIQMMSMNVLLPHETDPVVWRGPVIAGAVEQFWTDVVWDNVDYMFVDMPPGTGDVPLTVFQSLPVNGVIVVTSPQELVGMIVEKAVNMAGMMNKRVLGIVENMSYFVCPDCGRRSSIFGESHINETAARFGIGHVAKLPIDPKVASACDAGKIETLNMPELTGLADYLERGAY</sequence>
<dbReference type="GO" id="GO:0016887">
    <property type="term" value="F:ATP hydrolysis activity"/>
    <property type="evidence" value="ECO:0007669"/>
    <property type="project" value="UniProtKB-UniRule"/>
</dbReference>
<organism evidence="7 8">
    <name type="scientific">Candidatus Scatomorpha intestinavium</name>
    <dbReference type="NCBI Taxonomy" id="2840922"/>
    <lineage>
        <taxon>Bacteria</taxon>
        <taxon>Bacillati</taxon>
        <taxon>Bacillota</taxon>
        <taxon>Clostridia</taxon>
        <taxon>Eubacteriales</taxon>
        <taxon>Candidatus Scatomorpha</taxon>
    </lineage>
</organism>
<protein>
    <recommendedName>
        <fullName evidence="6">Iron-sulfur cluster carrier protein</fullName>
    </recommendedName>
</protein>
<dbReference type="GO" id="GO:0046872">
    <property type="term" value="F:metal ion binding"/>
    <property type="evidence" value="ECO:0007669"/>
    <property type="project" value="UniProtKB-KW"/>
</dbReference>
<dbReference type="SUPFAM" id="SSF52540">
    <property type="entry name" value="P-loop containing nucleoside triphosphate hydrolases"/>
    <property type="match status" value="1"/>
</dbReference>
<keyword evidence="1 6" id="KW-0479">Metal-binding</keyword>
<dbReference type="Pfam" id="PF10609">
    <property type="entry name" value="ParA"/>
    <property type="match status" value="1"/>
</dbReference>
<dbReference type="InterPro" id="IPR027417">
    <property type="entry name" value="P-loop_NTPase"/>
</dbReference>
<dbReference type="GO" id="GO:0005524">
    <property type="term" value="F:ATP binding"/>
    <property type="evidence" value="ECO:0007669"/>
    <property type="project" value="UniProtKB-UniRule"/>
</dbReference>
<dbReference type="CDD" id="cd02037">
    <property type="entry name" value="Mrp_NBP35"/>
    <property type="match status" value="1"/>
</dbReference>
<dbReference type="InterPro" id="IPR044304">
    <property type="entry name" value="NUBPL-like"/>
</dbReference>
<comment type="similarity">
    <text evidence="6">Belongs to the Mrp/NBP35 ATP-binding proteins family.</text>
</comment>
<evidence type="ECO:0000313" key="8">
    <source>
        <dbReference type="Proteomes" id="UP000824262"/>
    </source>
</evidence>
<feature type="binding site" evidence="6">
    <location>
        <begin position="46"/>
        <end position="53"/>
    </location>
    <ligand>
        <name>ATP</name>
        <dbReference type="ChEBI" id="CHEBI:30616"/>
    </ligand>
</feature>
<name>A0A9D1CSX5_9FIRM</name>
<dbReference type="HAMAP" id="MF_02040">
    <property type="entry name" value="Mrp_NBP35"/>
    <property type="match status" value="1"/>
</dbReference>
<reference evidence="7" key="2">
    <citation type="journal article" date="2021" name="PeerJ">
        <title>Extensive microbial diversity within the chicken gut microbiome revealed by metagenomics and culture.</title>
        <authorList>
            <person name="Gilroy R."/>
            <person name="Ravi A."/>
            <person name="Getino M."/>
            <person name="Pursley I."/>
            <person name="Horton D.L."/>
            <person name="Alikhan N.F."/>
            <person name="Baker D."/>
            <person name="Gharbi K."/>
            <person name="Hall N."/>
            <person name="Watson M."/>
            <person name="Adriaenssens E.M."/>
            <person name="Foster-Nyarko E."/>
            <person name="Jarju S."/>
            <person name="Secka A."/>
            <person name="Antonio M."/>
            <person name="Oren A."/>
            <person name="Chaudhuri R.R."/>
            <person name="La Ragione R."/>
            <person name="Hildebrand F."/>
            <person name="Pallen M.J."/>
        </authorList>
    </citation>
    <scope>NUCLEOTIDE SEQUENCE</scope>
    <source>
        <strain evidence="7">ChiBcolR7-354</strain>
    </source>
</reference>
<dbReference type="GO" id="GO:0051539">
    <property type="term" value="F:4 iron, 4 sulfur cluster binding"/>
    <property type="evidence" value="ECO:0007669"/>
    <property type="project" value="TreeGrafter"/>
</dbReference>
<evidence type="ECO:0000256" key="2">
    <source>
        <dbReference type="ARBA" id="ARBA00022741"/>
    </source>
</evidence>
<gene>
    <name evidence="7" type="ORF">IAB77_04425</name>
</gene>
<keyword evidence="3 6" id="KW-0067">ATP-binding</keyword>
<dbReference type="EMBL" id="DVGA01000044">
    <property type="protein sequence ID" value="HIQ78484.1"/>
    <property type="molecule type" value="Genomic_DNA"/>
</dbReference>
<keyword evidence="6" id="KW-0378">Hydrolase</keyword>
<evidence type="ECO:0000256" key="5">
    <source>
        <dbReference type="ARBA" id="ARBA00023014"/>
    </source>
</evidence>
<evidence type="ECO:0000256" key="3">
    <source>
        <dbReference type="ARBA" id="ARBA00022840"/>
    </source>
</evidence>
<proteinExistence type="inferred from homology"/>
<reference evidence="7" key="1">
    <citation type="submission" date="2020-10" db="EMBL/GenBank/DDBJ databases">
        <authorList>
            <person name="Gilroy R."/>
        </authorList>
    </citation>
    <scope>NUCLEOTIDE SEQUENCE</scope>
    <source>
        <strain evidence="7">ChiBcolR7-354</strain>
    </source>
</reference>
<dbReference type="PANTHER" id="PTHR42961">
    <property type="entry name" value="IRON-SULFUR PROTEIN NUBPL"/>
    <property type="match status" value="1"/>
</dbReference>
<keyword evidence="4 6" id="KW-0408">Iron</keyword>
<dbReference type="PANTHER" id="PTHR42961:SF2">
    <property type="entry name" value="IRON-SULFUR PROTEIN NUBPL"/>
    <property type="match status" value="1"/>
</dbReference>
<evidence type="ECO:0000256" key="4">
    <source>
        <dbReference type="ARBA" id="ARBA00023004"/>
    </source>
</evidence>
<dbReference type="InterPro" id="IPR019591">
    <property type="entry name" value="Mrp/NBP35_ATP-bd"/>
</dbReference>
<evidence type="ECO:0000313" key="7">
    <source>
        <dbReference type="EMBL" id="HIQ78484.1"/>
    </source>
</evidence>
<accession>A0A9D1CSX5</accession>
<evidence type="ECO:0000256" key="1">
    <source>
        <dbReference type="ARBA" id="ARBA00022723"/>
    </source>
</evidence>